<dbReference type="InterPro" id="IPR039657">
    <property type="entry name" value="Dimethylallyltransferase"/>
</dbReference>
<dbReference type="Proteomes" id="UP000034746">
    <property type="component" value="Unassembled WGS sequence"/>
</dbReference>
<proteinExistence type="inferred from homology"/>
<dbReference type="AlphaFoldDB" id="A0A0G0Y617"/>
<evidence type="ECO:0000256" key="6">
    <source>
        <dbReference type="ARBA" id="ARBA00022741"/>
    </source>
</evidence>
<dbReference type="GO" id="GO:0052381">
    <property type="term" value="F:tRNA dimethylallyltransferase activity"/>
    <property type="evidence" value="ECO:0007669"/>
    <property type="project" value="UniProtKB-UniRule"/>
</dbReference>
<evidence type="ECO:0000313" key="14">
    <source>
        <dbReference type="EMBL" id="KKR95762.1"/>
    </source>
</evidence>
<feature type="site" description="Interaction with substrate tRNA" evidence="10">
    <location>
        <position position="122"/>
    </location>
</feature>
<dbReference type="GO" id="GO:0006400">
    <property type="term" value="P:tRNA modification"/>
    <property type="evidence" value="ECO:0007669"/>
    <property type="project" value="TreeGrafter"/>
</dbReference>
<accession>A0A0G0Y617</accession>
<dbReference type="EC" id="2.5.1.75" evidence="10"/>
<keyword evidence="7 10" id="KW-0067">ATP-binding</keyword>
<dbReference type="HAMAP" id="MF_00185">
    <property type="entry name" value="IPP_trans"/>
    <property type="match status" value="1"/>
</dbReference>
<keyword evidence="6 10" id="KW-0547">Nucleotide-binding</keyword>
<dbReference type="InterPro" id="IPR027417">
    <property type="entry name" value="P-loop_NTPase"/>
</dbReference>
<evidence type="ECO:0000256" key="4">
    <source>
        <dbReference type="ARBA" id="ARBA00022679"/>
    </source>
</evidence>
<comment type="catalytic activity">
    <reaction evidence="9 10 11">
        <text>adenosine(37) in tRNA + dimethylallyl diphosphate = N(6)-dimethylallyladenosine(37) in tRNA + diphosphate</text>
        <dbReference type="Rhea" id="RHEA:26482"/>
        <dbReference type="Rhea" id="RHEA-COMP:10162"/>
        <dbReference type="Rhea" id="RHEA-COMP:10375"/>
        <dbReference type="ChEBI" id="CHEBI:33019"/>
        <dbReference type="ChEBI" id="CHEBI:57623"/>
        <dbReference type="ChEBI" id="CHEBI:74411"/>
        <dbReference type="ChEBI" id="CHEBI:74415"/>
        <dbReference type="EC" id="2.5.1.75"/>
    </reaction>
</comment>
<gene>
    <name evidence="10" type="primary">miaA</name>
    <name evidence="14" type="ORF">UU48_C0043G0007</name>
</gene>
<comment type="caution">
    <text evidence="14">The sequence shown here is derived from an EMBL/GenBank/DDBJ whole genome shotgun (WGS) entry which is preliminary data.</text>
</comment>
<dbReference type="GO" id="GO:0005524">
    <property type="term" value="F:ATP binding"/>
    <property type="evidence" value="ECO:0007669"/>
    <property type="project" value="UniProtKB-UniRule"/>
</dbReference>
<comment type="cofactor">
    <cofactor evidence="1 10">
        <name>Mg(2+)</name>
        <dbReference type="ChEBI" id="CHEBI:18420"/>
    </cofactor>
</comment>
<evidence type="ECO:0000256" key="5">
    <source>
        <dbReference type="ARBA" id="ARBA00022694"/>
    </source>
</evidence>
<dbReference type="InterPro" id="IPR018022">
    <property type="entry name" value="IPT"/>
</dbReference>
<feature type="region of interest" description="Interaction with substrate tRNA" evidence="10">
    <location>
        <begin position="34"/>
        <end position="37"/>
    </location>
</feature>
<name>A0A0G0Y617_9BACT</name>
<dbReference type="EMBL" id="LCAU01000043">
    <property type="protein sequence ID" value="KKR95762.1"/>
    <property type="molecule type" value="Genomic_DNA"/>
</dbReference>
<evidence type="ECO:0000256" key="9">
    <source>
        <dbReference type="ARBA" id="ARBA00049563"/>
    </source>
</evidence>
<dbReference type="Pfam" id="PF01715">
    <property type="entry name" value="IPPT"/>
    <property type="match status" value="1"/>
</dbReference>
<evidence type="ECO:0000256" key="8">
    <source>
        <dbReference type="ARBA" id="ARBA00022842"/>
    </source>
</evidence>
<feature type="binding site" evidence="10">
    <location>
        <begin position="11"/>
        <end position="16"/>
    </location>
    <ligand>
        <name>substrate</name>
    </ligand>
</feature>
<dbReference type="Gene3D" id="3.40.50.300">
    <property type="entry name" value="P-loop containing nucleotide triphosphate hydrolases"/>
    <property type="match status" value="1"/>
</dbReference>
<dbReference type="PANTHER" id="PTHR11088:SF60">
    <property type="entry name" value="TRNA DIMETHYLALLYLTRANSFERASE"/>
    <property type="match status" value="1"/>
</dbReference>
<evidence type="ECO:0000256" key="12">
    <source>
        <dbReference type="RuleBase" id="RU003784"/>
    </source>
</evidence>
<evidence type="ECO:0000256" key="3">
    <source>
        <dbReference type="ARBA" id="ARBA00005842"/>
    </source>
</evidence>
<evidence type="ECO:0000313" key="15">
    <source>
        <dbReference type="Proteomes" id="UP000034746"/>
    </source>
</evidence>
<evidence type="ECO:0000256" key="13">
    <source>
        <dbReference type="RuleBase" id="RU003785"/>
    </source>
</evidence>
<sequence>MIPIIVIVGPTAVGKSAAAMNLALLFDTEIISADSMQIYKGLDIGTAKPSGENLKKVRHHMISIIEPDVRFSTGEFVKQARPVIEDLNSKGRIPIIVGGTGLYIRALADGLCEAPRADWNIRKSLYNEEEVHGKGHLHNRLSAIDPVCARKIKQNDTVRIVRALEVYESTGIPLSEIQKGHGFSERRYDMFIAGLTMDRKKLYKKIEERVDGMVEQGLEYEVRRLMDRGGDSIPAMQGLGYKQFAGYIKGEYSLEEAVRLLKRDTKRYAKRQLTWFRRDERIRWYSVRDDMSHMEELRLNTVKFFERSGP</sequence>
<dbReference type="PANTHER" id="PTHR11088">
    <property type="entry name" value="TRNA DIMETHYLALLYLTRANSFERASE"/>
    <property type="match status" value="1"/>
</dbReference>
<comment type="function">
    <text evidence="2 10 12">Catalyzes the transfer of a dimethylallyl group onto the adenine at position 37 in tRNAs that read codons beginning with uridine, leading to the formation of N6-(dimethylallyl)adenosine (i(6)A).</text>
</comment>
<reference evidence="14 15" key="1">
    <citation type="journal article" date="2015" name="Nature">
        <title>rRNA introns, odd ribosomes, and small enigmatic genomes across a large radiation of phyla.</title>
        <authorList>
            <person name="Brown C.T."/>
            <person name="Hug L.A."/>
            <person name="Thomas B.C."/>
            <person name="Sharon I."/>
            <person name="Castelle C.J."/>
            <person name="Singh A."/>
            <person name="Wilkins M.J."/>
            <person name="Williams K.H."/>
            <person name="Banfield J.F."/>
        </authorList>
    </citation>
    <scope>NUCLEOTIDE SEQUENCE [LARGE SCALE GENOMIC DNA]</scope>
</reference>
<dbReference type="Gene3D" id="1.10.20.140">
    <property type="match status" value="1"/>
</dbReference>
<keyword evidence="4 10" id="KW-0808">Transferase</keyword>
<dbReference type="NCBIfam" id="TIGR00174">
    <property type="entry name" value="miaA"/>
    <property type="match status" value="1"/>
</dbReference>
<comment type="similarity">
    <text evidence="3 10 13">Belongs to the IPP transferase family.</text>
</comment>
<evidence type="ECO:0000256" key="11">
    <source>
        <dbReference type="RuleBase" id="RU003783"/>
    </source>
</evidence>
<dbReference type="PATRIC" id="fig|1618997.3.peg.1304"/>
<organism evidence="14 15">
    <name type="scientific">Candidatus Uhrbacteria bacterium GW2011_GWF2_41_16</name>
    <dbReference type="NCBI Taxonomy" id="1618997"/>
    <lineage>
        <taxon>Bacteria</taxon>
        <taxon>Candidatus Uhriibacteriota</taxon>
    </lineage>
</organism>
<feature type="binding site" evidence="10">
    <location>
        <begin position="9"/>
        <end position="16"/>
    </location>
    <ligand>
        <name>ATP</name>
        <dbReference type="ChEBI" id="CHEBI:30616"/>
    </ligand>
</feature>
<keyword evidence="8 10" id="KW-0460">Magnesium</keyword>
<dbReference type="SUPFAM" id="SSF52540">
    <property type="entry name" value="P-loop containing nucleoside triphosphate hydrolases"/>
    <property type="match status" value="1"/>
</dbReference>
<protein>
    <recommendedName>
        <fullName evidence="10">tRNA dimethylallyltransferase</fullName>
        <ecNumber evidence="10">2.5.1.75</ecNumber>
    </recommendedName>
    <alternativeName>
        <fullName evidence="10">Dimethylallyl diphosphate:tRNA dimethylallyltransferase</fullName>
        <shortName evidence="10">DMAPP:tRNA dimethylallyltransferase</shortName>
        <shortName evidence="10">DMATase</shortName>
    </alternativeName>
    <alternativeName>
        <fullName evidence="10">Isopentenyl-diphosphate:tRNA isopentenyltransferase</fullName>
        <shortName evidence="10">IPP transferase</shortName>
        <shortName evidence="10">IPPT</shortName>
        <shortName evidence="10">IPTase</shortName>
    </alternativeName>
</protein>
<comment type="subunit">
    <text evidence="10">Monomer.</text>
</comment>
<comment type="caution">
    <text evidence="10">Lacks conserved residue(s) required for the propagation of feature annotation.</text>
</comment>
<evidence type="ECO:0000256" key="2">
    <source>
        <dbReference type="ARBA" id="ARBA00003213"/>
    </source>
</evidence>
<evidence type="ECO:0000256" key="10">
    <source>
        <dbReference type="HAMAP-Rule" id="MF_00185"/>
    </source>
</evidence>
<evidence type="ECO:0000256" key="7">
    <source>
        <dbReference type="ARBA" id="ARBA00022840"/>
    </source>
</evidence>
<evidence type="ECO:0000256" key="1">
    <source>
        <dbReference type="ARBA" id="ARBA00001946"/>
    </source>
</evidence>
<feature type="site" description="Interaction with substrate tRNA" evidence="10">
    <location>
        <position position="100"/>
    </location>
</feature>
<dbReference type="FunFam" id="1.10.20.140:FF:000001">
    <property type="entry name" value="tRNA dimethylallyltransferase"/>
    <property type="match status" value="1"/>
</dbReference>
<keyword evidence="5 10" id="KW-0819">tRNA processing</keyword>